<dbReference type="InterPro" id="IPR001494">
    <property type="entry name" value="Importin-beta_N"/>
</dbReference>
<evidence type="ECO:0000256" key="1">
    <source>
        <dbReference type="ARBA" id="ARBA00004123"/>
    </source>
</evidence>
<feature type="non-terminal residue" evidence="11">
    <location>
        <position position="1"/>
    </location>
</feature>
<keyword evidence="12" id="KW-1185">Reference proteome</keyword>
<dbReference type="InterPro" id="IPR021133">
    <property type="entry name" value="HEAT_type_2"/>
</dbReference>
<name>A0A0D6EMI6_SPOSA</name>
<dbReference type="PROSITE" id="PS50077">
    <property type="entry name" value="HEAT_REPEAT"/>
    <property type="match status" value="2"/>
</dbReference>
<proteinExistence type="predicted"/>
<dbReference type="InterPro" id="IPR000357">
    <property type="entry name" value="HEAT"/>
</dbReference>
<evidence type="ECO:0000259" key="10">
    <source>
        <dbReference type="SMART" id="SM01349"/>
    </source>
</evidence>
<dbReference type="GO" id="GO:0005737">
    <property type="term" value="C:cytoplasm"/>
    <property type="evidence" value="ECO:0007669"/>
    <property type="project" value="UniProtKB-SubCell"/>
</dbReference>
<dbReference type="GO" id="GO:0006606">
    <property type="term" value="P:protein import into nucleus"/>
    <property type="evidence" value="ECO:0007669"/>
    <property type="project" value="InterPro"/>
</dbReference>
<dbReference type="Proteomes" id="UP000243876">
    <property type="component" value="Unassembled WGS sequence"/>
</dbReference>
<keyword evidence="5" id="KW-0677">Repeat</keyword>
<feature type="domain" description="TOG" evidence="10">
    <location>
        <begin position="378"/>
        <end position="611"/>
    </location>
</feature>
<evidence type="ECO:0000256" key="4">
    <source>
        <dbReference type="ARBA" id="ARBA00022490"/>
    </source>
</evidence>
<feature type="repeat" description="HEAT" evidence="8">
    <location>
        <begin position="555"/>
        <end position="593"/>
    </location>
</feature>
<evidence type="ECO:0000256" key="5">
    <source>
        <dbReference type="ARBA" id="ARBA00022737"/>
    </source>
</evidence>
<dbReference type="PANTHER" id="PTHR10527">
    <property type="entry name" value="IMPORTIN BETA"/>
    <property type="match status" value="1"/>
</dbReference>
<dbReference type="Pfam" id="PF25780">
    <property type="entry name" value="TPR_IPO5"/>
    <property type="match status" value="1"/>
</dbReference>
<dbReference type="OrthoDB" id="7862313at2759"/>
<dbReference type="InterPro" id="IPR011989">
    <property type="entry name" value="ARM-like"/>
</dbReference>
<gene>
    <name evidence="11" type="primary">SPOSA6832_02950</name>
</gene>
<keyword evidence="6" id="KW-0653">Protein transport</keyword>
<evidence type="ECO:0000256" key="8">
    <source>
        <dbReference type="PROSITE-ProRule" id="PRU00103"/>
    </source>
</evidence>
<evidence type="ECO:0000256" key="2">
    <source>
        <dbReference type="ARBA" id="ARBA00004496"/>
    </source>
</evidence>
<protein>
    <submittedName>
        <fullName evidence="11">SPOSA6832_02950-mRNA-1:cds</fullName>
    </submittedName>
</protein>
<evidence type="ECO:0000256" key="3">
    <source>
        <dbReference type="ARBA" id="ARBA00022448"/>
    </source>
</evidence>
<dbReference type="InterPro" id="IPR040122">
    <property type="entry name" value="Importin_beta"/>
</dbReference>
<evidence type="ECO:0000256" key="6">
    <source>
        <dbReference type="ARBA" id="ARBA00022927"/>
    </source>
</evidence>
<keyword evidence="4" id="KW-0963">Cytoplasm</keyword>
<evidence type="ECO:0000313" key="12">
    <source>
        <dbReference type="Proteomes" id="UP000243876"/>
    </source>
</evidence>
<sequence length="1115" mass="120597">MADPAFTQSLFATLEQTIAPDTQVIKALISPTLIPLVRQKPVTDQQATVQLNNHFYSDARCVPSLFEIGTSSPNVALRQLALVELRKRVAAKKNKQWLAQSQEVRTAIKSRLLEFLLNETNSQARAASTRLVSALAKIELSQGVWPELLPWLWQMSSAPTASHREVALQTVFMLLDTIAIAPSQPGGQAQNQIPQLLELLTRTLNDAESLSVRVWSIRALGKLAEFLEAGEDAEIVHPTSFACLLKSSAAFQNLIPPIFNVLQQSLDAADEGSAKSIFEMIESITLSEVPLLTPHLANLIQFLLTASANANYDADLRIMALNALLWIVKFKKSKVQQLNLAGSIITALLPIGAEPEPVDVDDDVPARTAFRVIDVLATSLPPAQVFPPLFEQVRTLAASPDPGLRKSAITAFGVVVEGCSLFIQPHLDSLWPLIQGGLQDPEVVVRKAACTALGCLCEMLEEECAKQHAMLLPLISTLMGDPATQRQALIALDCLLEVLGSDIEPYIPSLMDALVKLLDSAPLALKGTVVGAIGSAAHASKTKFAPYFQAVMERLVPFLALTEEGEELDLRGVAQDTVGTLAEAVGAEQFRPYYAGLMQQAIAAIGVPNAPNLKECSYIFFAVVSRVYKEEFASYLPAIMPILLAAIGQEEIDENQLLGENATTDFTTGVDDDEDPDFEDIDEDIDSDDEEALFKASTAIAIEKECAADALAEIFDHTGKSFLPYIEPSVKALLPGLNHHWHDGIRKSSVAALLGFVSTLNRITEPPKWTKGGQSAPLGGDVQQLVAAVMPQIMECWGDEEEREVVNELCNSFSAAIMSVDVQPICEQLSLILKRKAPCQIGDDEDEQNVAAGEQSEYDAALIGAACDLVGSLASTLGADFAQLFPAFASDMSSYYDRDRSTADRSTAIGSLAEVVNGMEAASTQFADSLFPLFLQGLSDSEPEVQSNAAFAMGSLLYHSQTDLSSQYLTVLGALHPMFALPDDGQSKHENAKDNACGAIARMILKNQAAVPLEQVLPVFLQAMPLRRDYAESEMTFSAILTLLQQQNPLVLSQLDHILRVFQGALASTAGDVFYPSGDAQITQENKARLVQLVQALNASQPEKVQQAGLTPFLA</sequence>
<keyword evidence="7" id="KW-0539">Nucleus</keyword>
<dbReference type="Pfam" id="PF02985">
    <property type="entry name" value="HEAT"/>
    <property type="match status" value="1"/>
</dbReference>
<reference evidence="12" key="1">
    <citation type="submission" date="2015-02" db="EMBL/GenBank/DDBJ databases">
        <authorList>
            <person name="Gon?alves P."/>
        </authorList>
    </citation>
    <scope>NUCLEOTIDE SEQUENCE [LARGE SCALE GENOMIC DNA]</scope>
</reference>
<dbReference type="SMART" id="SM00913">
    <property type="entry name" value="IBN_N"/>
    <property type="match status" value="1"/>
</dbReference>
<feature type="domain" description="Importin N-terminal" evidence="9">
    <location>
        <begin position="47"/>
        <end position="118"/>
    </location>
</feature>
<dbReference type="SUPFAM" id="SSF48371">
    <property type="entry name" value="ARM repeat"/>
    <property type="match status" value="2"/>
</dbReference>
<feature type="repeat" description="HEAT" evidence="8">
    <location>
        <begin position="430"/>
        <end position="468"/>
    </location>
</feature>
<dbReference type="EMBL" id="CENE01000012">
    <property type="protein sequence ID" value="CEQ41242.1"/>
    <property type="molecule type" value="Genomic_DNA"/>
</dbReference>
<dbReference type="Gene3D" id="1.25.10.10">
    <property type="entry name" value="Leucine-rich Repeat Variant"/>
    <property type="match status" value="1"/>
</dbReference>
<dbReference type="InterPro" id="IPR057672">
    <property type="entry name" value="TPR_IPO4/5"/>
</dbReference>
<dbReference type="SMART" id="SM01349">
    <property type="entry name" value="TOG"/>
    <property type="match status" value="1"/>
</dbReference>
<evidence type="ECO:0000259" key="9">
    <source>
        <dbReference type="SMART" id="SM00913"/>
    </source>
</evidence>
<dbReference type="InterPro" id="IPR016024">
    <property type="entry name" value="ARM-type_fold"/>
</dbReference>
<dbReference type="Pfam" id="PF13513">
    <property type="entry name" value="HEAT_EZ"/>
    <property type="match status" value="2"/>
</dbReference>
<dbReference type="GO" id="GO:0031267">
    <property type="term" value="F:small GTPase binding"/>
    <property type="evidence" value="ECO:0007669"/>
    <property type="project" value="InterPro"/>
</dbReference>
<evidence type="ECO:0000256" key="7">
    <source>
        <dbReference type="ARBA" id="ARBA00023242"/>
    </source>
</evidence>
<keyword evidence="3" id="KW-0813">Transport</keyword>
<dbReference type="AlphaFoldDB" id="A0A0D6EMI6"/>
<comment type="subcellular location">
    <subcellularLocation>
        <location evidence="2">Cytoplasm</location>
    </subcellularLocation>
    <subcellularLocation>
        <location evidence="1">Nucleus</location>
    </subcellularLocation>
</comment>
<dbReference type="InterPro" id="IPR034085">
    <property type="entry name" value="TOG"/>
</dbReference>
<accession>A0A0D6EMI6</accession>
<evidence type="ECO:0000313" key="11">
    <source>
        <dbReference type="EMBL" id="CEQ41242.1"/>
    </source>
</evidence>
<organism evidence="11 12">
    <name type="scientific">Sporidiobolus salmonicolor</name>
    <name type="common">Yeast-like fungus</name>
    <name type="synonym">Sporobolomyces salmonicolor</name>
    <dbReference type="NCBI Taxonomy" id="5005"/>
    <lineage>
        <taxon>Eukaryota</taxon>
        <taxon>Fungi</taxon>
        <taxon>Dikarya</taxon>
        <taxon>Basidiomycota</taxon>
        <taxon>Pucciniomycotina</taxon>
        <taxon>Microbotryomycetes</taxon>
        <taxon>Sporidiobolales</taxon>
        <taxon>Sporidiobolaceae</taxon>
        <taxon>Sporobolomyces</taxon>
    </lineage>
</organism>
<dbReference type="GO" id="GO:0005634">
    <property type="term" value="C:nucleus"/>
    <property type="evidence" value="ECO:0007669"/>
    <property type="project" value="UniProtKB-SubCell"/>
</dbReference>